<dbReference type="AlphaFoldDB" id="A0A1W7CT49"/>
<evidence type="ECO:0000313" key="10">
    <source>
        <dbReference type="Proteomes" id="UP000194218"/>
    </source>
</evidence>
<evidence type="ECO:0000256" key="5">
    <source>
        <dbReference type="ARBA" id="ARBA00022692"/>
    </source>
</evidence>
<evidence type="ECO:0000256" key="7">
    <source>
        <dbReference type="ARBA" id="ARBA00023136"/>
    </source>
</evidence>
<evidence type="ECO:0000256" key="2">
    <source>
        <dbReference type="ARBA" id="ARBA00007935"/>
    </source>
</evidence>
<reference evidence="9 10" key="1">
    <citation type="submission" date="2017-05" db="EMBL/GenBank/DDBJ databases">
        <title>Complete genome sequence of Streptomyces sp. SCSIO 03032 revealed the diverse biosynthetic pathways for its bioactive secondary metabolites.</title>
        <authorList>
            <person name="Ma L."/>
            <person name="Zhu Y."/>
            <person name="Zhang W."/>
            <person name="Zhang G."/>
            <person name="Tian X."/>
            <person name="Zhang S."/>
            <person name="Zhang C."/>
        </authorList>
    </citation>
    <scope>NUCLEOTIDE SEQUENCE [LARGE SCALE GENOMIC DNA]</scope>
    <source>
        <strain evidence="9 10">SCSIO 03032</strain>
    </source>
</reference>
<dbReference type="InterPro" id="IPR037294">
    <property type="entry name" value="ABC_BtuC-like"/>
</dbReference>
<feature type="transmembrane region" description="Helical" evidence="8">
    <location>
        <begin position="128"/>
        <end position="146"/>
    </location>
</feature>
<dbReference type="EMBL" id="CP021121">
    <property type="protein sequence ID" value="ARQ67560.1"/>
    <property type="molecule type" value="Genomic_DNA"/>
</dbReference>
<evidence type="ECO:0000256" key="1">
    <source>
        <dbReference type="ARBA" id="ARBA00004651"/>
    </source>
</evidence>
<feature type="transmembrane region" description="Helical" evidence="8">
    <location>
        <begin position="158"/>
        <end position="179"/>
    </location>
</feature>
<dbReference type="RefSeq" id="WP_086157081.1">
    <property type="nucleotide sequence ID" value="NZ_CP021121.1"/>
</dbReference>
<protein>
    <submittedName>
        <fullName evidence="9">Iron-enterobactin transporter</fullName>
    </submittedName>
</protein>
<sequence>MTPALRTAGRPRALRRAALPGSALLLAVLCVTSLFVGSGSIGFAETLDALTGAGEDDTTTLLVREYRVPRTVLALLVGAALGLAGTVVQALTRNPLADPGILGVNAGAYTAVVFGAAFLGAGATAGQVWFGLAGAAVTAILVHVIGTTGAQAGSPVKLVLTGVAVGAVLSGVAFAVSVVRPEVFDRVRFWQVGSLQGRRWETVLAILPFVVVGVALTLALTRPLNALALGDDTAASLGTRVLVVRLAGLAAVTLLCGAATAAAGPISFLGLMVAHAVRAVTGPDLRRVLPVSLLAAPALFLAADVLGRVLVPSELPVGIVTAFLGAPLLILLTRRRGGGRL</sequence>
<keyword evidence="5 8" id="KW-0812">Transmembrane</keyword>
<feature type="transmembrane region" description="Helical" evidence="8">
    <location>
        <begin position="68"/>
        <end position="88"/>
    </location>
</feature>
<keyword evidence="4" id="KW-1003">Cell membrane</keyword>
<comment type="similarity">
    <text evidence="2">Belongs to the binding-protein-dependent transport system permease family. FecCD subfamily.</text>
</comment>
<evidence type="ECO:0000256" key="4">
    <source>
        <dbReference type="ARBA" id="ARBA00022475"/>
    </source>
</evidence>
<dbReference type="Proteomes" id="UP000194218">
    <property type="component" value="Chromosome"/>
</dbReference>
<keyword evidence="6 8" id="KW-1133">Transmembrane helix</keyword>
<feature type="transmembrane region" description="Helical" evidence="8">
    <location>
        <begin position="315"/>
        <end position="333"/>
    </location>
</feature>
<evidence type="ECO:0000256" key="8">
    <source>
        <dbReference type="SAM" id="Phobius"/>
    </source>
</evidence>
<dbReference type="Pfam" id="PF01032">
    <property type="entry name" value="FecCD"/>
    <property type="match status" value="1"/>
</dbReference>
<comment type="subcellular location">
    <subcellularLocation>
        <location evidence="1">Cell membrane</location>
        <topology evidence="1">Multi-pass membrane protein</topology>
    </subcellularLocation>
</comment>
<proteinExistence type="inferred from homology"/>
<gene>
    <name evidence="9" type="ORF">CAG99_00810</name>
</gene>
<dbReference type="FunFam" id="1.10.3470.10:FF:000001">
    <property type="entry name" value="Vitamin B12 ABC transporter permease BtuC"/>
    <property type="match status" value="1"/>
</dbReference>
<dbReference type="PANTHER" id="PTHR30472">
    <property type="entry name" value="FERRIC ENTEROBACTIN TRANSPORT SYSTEM PERMEASE PROTEIN"/>
    <property type="match status" value="1"/>
</dbReference>
<dbReference type="InterPro" id="IPR000522">
    <property type="entry name" value="ABC_transptr_permease_BtuC"/>
</dbReference>
<dbReference type="SUPFAM" id="SSF81345">
    <property type="entry name" value="ABC transporter involved in vitamin B12 uptake, BtuC"/>
    <property type="match status" value="1"/>
</dbReference>
<dbReference type="GO" id="GO:0022857">
    <property type="term" value="F:transmembrane transporter activity"/>
    <property type="evidence" value="ECO:0007669"/>
    <property type="project" value="InterPro"/>
</dbReference>
<organism evidence="9 10">
    <name type="scientific">Streptomyces marincola</name>
    <dbReference type="NCBI Taxonomy" id="2878388"/>
    <lineage>
        <taxon>Bacteria</taxon>
        <taxon>Bacillati</taxon>
        <taxon>Actinomycetota</taxon>
        <taxon>Actinomycetes</taxon>
        <taxon>Kitasatosporales</taxon>
        <taxon>Streptomycetaceae</taxon>
        <taxon>Streptomyces</taxon>
    </lineage>
</organism>
<dbReference type="CDD" id="cd06550">
    <property type="entry name" value="TM_ABC_iron-siderophores_like"/>
    <property type="match status" value="1"/>
</dbReference>
<keyword evidence="3" id="KW-0813">Transport</keyword>
<dbReference type="OrthoDB" id="9782305at2"/>
<evidence type="ECO:0000256" key="3">
    <source>
        <dbReference type="ARBA" id="ARBA00022448"/>
    </source>
</evidence>
<evidence type="ECO:0000256" key="6">
    <source>
        <dbReference type="ARBA" id="ARBA00022989"/>
    </source>
</evidence>
<dbReference type="Gene3D" id="1.10.3470.10">
    <property type="entry name" value="ABC transporter involved in vitamin B12 uptake, BtuC"/>
    <property type="match status" value="1"/>
</dbReference>
<dbReference type="KEGG" id="smao:CAG99_00810"/>
<dbReference type="PANTHER" id="PTHR30472:SF1">
    <property type="entry name" value="FE(3+) DICITRATE TRANSPORT SYSTEM PERMEASE PROTEIN FECC-RELATED"/>
    <property type="match status" value="1"/>
</dbReference>
<keyword evidence="7 8" id="KW-0472">Membrane</keyword>
<feature type="transmembrane region" description="Helical" evidence="8">
    <location>
        <begin position="100"/>
        <end position="122"/>
    </location>
</feature>
<keyword evidence="10" id="KW-1185">Reference proteome</keyword>
<feature type="transmembrane region" description="Helical" evidence="8">
    <location>
        <begin position="199"/>
        <end position="221"/>
    </location>
</feature>
<name>A0A1W7CT49_9ACTN</name>
<dbReference type="GO" id="GO:0033214">
    <property type="term" value="P:siderophore-iron import into cell"/>
    <property type="evidence" value="ECO:0007669"/>
    <property type="project" value="TreeGrafter"/>
</dbReference>
<evidence type="ECO:0000313" key="9">
    <source>
        <dbReference type="EMBL" id="ARQ67560.1"/>
    </source>
</evidence>
<accession>A0A1W7CT49</accession>
<dbReference type="GO" id="GO:0005886">
    <property type="term" value="C:plasma membrane"/>
    <property type="evidence" value="ECO:0007669"/>
    <property type="project" value="UniProtKB-SubCell"/>
</dbReference>
<feature type="transmembrane region" description="Helical" evidence="8">
    <location>
        <begin position="242"/>
        <end position="260"/>
    </location>
</feature>